<dbReference type="SMART" id="SM00342">
    <property type="entry name" value="HTH_ARAC"/>
    <property type="match status" value="1"/>
</dbReference>
<accession>A0ABY7QPW6</accession>
<dbReference type="InterPro" id="IPR018060">
    <property type="entry name" value="HTH_AraC"/>
</dbReference>
<dbReference type="InterPro" id="IPR009057">
    <property type="entry name" value="Homeodomain-like_sf"/>
</dbReference>
<evidence type="ECO:0000313" key="5">
    <source>
        <dbReference type="EMBL" id="WBV61244.1"/>
    </source>
</evidence>
<name>A0ABY7QPW6_9FLAO</name>
<dbReference type="SUPFAM" id="SSF46689">
    <property type="entry name" value="Homeodomain-like"/>
    <property type="match status" value="1"/>
</dbReference>
<evidence type="ECO:0000256" key="1">
    <source>
        <dbReference type="ARBA" id="ARBA00023015"/>
    </source>
</evidence>
<dbReference type="Pfam" id="PF12833">
    <property type="entry name" value="HTH_18"/>
    <property type="match status" value="1"/>
</dbReference>
<keyword evidence="6" id="KW-1185">Reference proteome</keyword>
<reference evidence="5 6" key="1">
    <citation type="submission" date="2023-01" db="EMBL/GenBank/DDBJ databases">
        <title>Complete genome of Chryseobacterium camelliae VAN22-5A.</title>
        <authorList>
            <person name="Zong G."/>
            <person name="Cao G."/>
        </authorList>
    </citation>
    <scope>NUCLEOTIDE SEQUENCE [LARGE SCALE GENOMIC DNA]</scope>
    <source>
        <strain evidence="5 6">VAN22-5A</strain>
    </source>
</reference>
<dbReference type="PROSITE" id="PS01124">
    <property type="entry name" value="HTH_ARAC_FAMILY_2"/>
    <property type="match status" value="1"/>
</dbReference>
<dbReference type="PANTHER" id="PTHR43280">
    <property type="entry name" value="ARAC-FAMILY TRANSCRIPTIONAL REGULATOR"/>
    <property type="match status" value="1"/>
</dbReference>
<evidence type="ECO:0000313" key="6">
    <source>
        <dbReference type="Proteomes" id="UP001210978"/>
    </source>
</evidence>
<sequence length="290" mass="33875">MASEISIKTEEISNLQKRLGTSKNIFYHKALARELWRPDYPVKQDFFAVILFESGNGTHFIDDAEFPIQGKQIHVVFPEQSHYWKFDADTVGHQLFISKEVFVNFSVFLQFPESIYKKYPVIALSTEKFNKIVHEYKDIGDEQNDPNIMDDNIICLKAKIILQSISNEIEQLFEELGHSHFHPILYNFILLIKKYFKYEKMVRFYAGKLGVTANYLNVLCKKYLGKTATDCIEEEILKEVKHQLINSSNLLLDIAMECGFQNYPSFSKCFKKHFGTSPKEFRMNVTLHNN</sequence>
<proteinExistence type="predicted"/>
<dbReference type="PRINTS" id="PR00032">
    <property type="entry name" value="HTHARAC"/>
</dbReference>
<evidence type="ECO:0000259" key="4">
    <source>
        <dbReference type="PROSITE" id="PS01124"/>
    </source>
</evidence>
<feature type="domain" description="HTH araC/xylS-type" evidence="4">
    <location>
        <begin position="186"/>
        <end position="284"/>
    </location>
</feature>
<gene>
    <name evidence="5" type="ORF">PFY12_03770</name>
</gene>
<evidence type="ECO:0000256" key="3">
    <source>
        <dbReference type="ARBA" id="ARBA00023163"/>
    </source>
</evidence>
<keyword evidence="3" id="KW-0804">Transcription</keyword>
<dbReference type="PANTHER" id="PTHR43280:SF2">
    <property type="entry name" value="HTH-TYPE TRANSCRIPTIONAL REGULATOR EXSA"/>
    <property type="match status" value="1"/>
</dbReference>
<dbReference type="Proteomes" id="UP001210978">
    <property type="component" value="Chromosome"/>
</dbReference>
<dbReference type="SUPFAM" id="SSF51215">
    <property type="entry name" value="Regulatory protein AraC"/>
    <property type="match status" value="1"/>
</dbReference>
<organism evidence="5 6">
    <name type="scientific">Chryseobacterium camelliae</name>
    <dbReference type="NCBI Taxonomy" id="1265445"/>
    <lineage>
        <taxon>Bacteria</taxon>
        <taxon>Pseudomonadati</taxon>
        <taxon>Bacteroidota</taxon>
        <taxon>Flavobacteriia</taxon>
        <taxon>Flavobacteriales</taxon>
        <taxon>Weeksellaceae</taxon>
        <taxon>Chryseobacterium group</taxon>
        <taxon>Chryseobacterium</taxon>
    </lineage>
</organism>
<keyword evidence="1" id="KW-0805">Transcription regulation</keyword>
<dbReference type="Gene3D" id="1.10.10.60">
    <property type="entry name" value="Homeodomain-like"/>
    <property type="match status" value="1"/>
</dbReference>
<keyword evidence="2" id="KW-0238">DNA-binding</keyword>
<dbReference type="EMBL" id="CP115859">
    <property type="protein sequence ID" value="WBV61244.1"/>
    <property type="molecule type" value="Genomic_DNA"/>
</dbReference>
<evidence type="ECO:0000256" key="2">
    <source>
        <dbReference type="ARBA" id="ARBA00023125"/>
    </source>
</evidence>
<dbReference type="RefSeq" id="WP_271149539.1">
    <property type="nucleotide sequence ID" value="NZ_CP115859.1"/>
</dbReference>
<protein>
    <submittedName>
        <fullName evidence="5">Helix-turn-helix transcriptional regulator</fullName>
    </submittedName>
</protein>
<dbReference type="InterPro" id="IPR037923">
    <property type="entry name" value="HTH-like"/>
</dbReference>
<dbReference type="InterPro" id="IPR020449">
    <property type="entry name" value="Tscrpt_reg_AraC-type_HTH"/>
</dbReference>